<comment type="caution">
    <text evidence="1">The sequence shown here is derived from an EMBL/GenBank/DDBJ whole genome shotgun (WGS) entry which is preliminary data.</text>
</comment>
<protein>
    <recommendedName>
        <fullName evidence="2">CRISPR-associated protein Csh1</fullName>
    </recommendedName>
</protein>
<evidence type="ECO:0008006" key="2">
    <source>
        <dbReference type="Google" id="ProtNLM"/>
    </source>
</evidence>
<name>A0A5J4RDB9_9ZZZZ</name>
<reference evidence="1" key="1">
    <citation type="submission" date="2019-03" db="EMBL/GenBank/DDBJ databases">
        <title>Single cell metagenomics reveals metabolic interactions within the superorganism composed of flagellate Streblomastix strix and complex community of Bacteroidetes bacteria on its surface.</title>
        <authorList>
            <person name="Treitli S.C."/>
            <person name="Kolisko M."/>
            <person name="Husnik F."/>
            <person name="Keeling P."/>
            <person name="Hampl V."/>
        </authorList>
    </citation>
    <scope>NUCLEOTIDE SEQUENCE</scope>
    <source>
        <strain evidence="1">STM</strain>
    </source>
</reference>
<sequence>MINEICQFVNTLKADAPQLFEEGSNLKEGIYVALDIGFEDNEIKLRNVDKDGMILNEDVGVYKKKSEMTPFFYRCQQVLQYSQPVDKNKIFNPNLKIFNLTCSPYALGFSKKGISSNIEKRRKDGSIVGKEGIVGELTKQYFKKAEEYTEEGLSKVWFEAFKKYITINFWSLLDNVDFKELKESSTIIFFLKTPSVEDYKKPYLKYLGQNVFNKDEYNISWNDIIFGVSDSLNTFNNKKLFLQHQSASFRYNYRINGEIAQLIWNFYKLSNAKKFPNPLPIFVDKDEADLNTDVIQLFNNERTIIYSEIIRSLLEKRKKNLQNLYLLFIQKGEIVDLDFVPMFKYTLKDKENNDFVIKELFNREPMIYFQSKKNNVFDFQIDIINNIFNNQLISSTKTGGLWIKYFDDIEIKPQYGLTDTIYNLIYKYRYAWYSFVYKSMQQDISMTMIDDMCKYSILDDIHRDKEMKNTFQIRRKLSIWFGLQPVFDNHFKTNNMANKIQELQKKFQDNIRSESFHIETDDEFAFAAGQIIWKLLIQSESANRTHALLEPFLQKTDPILLKQAIANTFNTYKHNFVLYLTKYEFDKLFSEVMGYIPDNTNMKDHLPMILAGYFSESLFKIKKDNN</sequence>
<proteinExistence type="predicted"/>
<accession>A0A5J4RDB9</accession>
<dbReference type="AlphaFoldDB" id="A0A5J4RDB9"/>
<dbReference type="EMBL" id="SNRY01001287">
    <property type="protein sequence ID" value="KAA6332086.1"/>
    <property type="molecule type" value="Genomic_DNA"/>
</dbReference>
<evidence type="ECO:0000313" key="1">
    <source>
        <dbReference type="EMBL" id="KAA6332086.1"/>
    </source>
</evidence>
<organism evidence="1">
    <name type="scientific">termite gut metagenome</name>
    <dbReference type="NCBI Taxonomy" id="433724"/>
    <lineage>
        <taxon>unclassified sequences</taxon>
        <taxon>metagenomes</taxon>
        <taxon>organismal metagenomes</taxon>
    </lineage>
</organism>
<gene>
    <name evidence="1" type="ORF">EZS27_019365</name>
</gene>